<accession>A0A3B1AP25</accession>
<dbReference type="GO" id="GO:0022857">
    <property type="term" value="F:transmembrane transporter activity"/>
    <property type="evidence" value="ECO:0007669"/>
    <property type="project" value="InterPro"/>
</dbReference>
<dbReference type="Gene3D" id="2.40.30.170">
    <property type="match status" value="1"/>
</dbReference>
<evidence type="ECO:0000259" key="4">
    <source>
        <dbReference type="Pfam" id="PF25919"/>
    </source>
</evidence>
<protein>
    <submittedName>
        <fullName evidence="6">Probable Co/Zn/Cd efflux system membrane fusion protein</fullName>
    </submittedName>
</protein>
<dbReference type="PANTHER" id="PTHR30097:SF15">
    <property type="entry name" value="CATION EFFLUX SYSTEM PROTEIN CUSB"/>
    <property type="match status" value="1"/>
</dbReference>
<reference evidence="6" key="1">
    <citation type="submission" date="2018-06" db="EMBL/GenBank/DDBJ databases">
        <authorList>
            <person name="Zhirakovskaya E."/>
        </authorList>
    </citation>
    <scope>NUCLEOTIDE SEQUENCE</scope>
</reference>
<sequence>MNKVGTSLAVIVALAVGLAGGYILFGESPMQPAALTETVSGERKPLFYRNAMNPTVTSPIPAKDNMGMDYIPIYADDEASGGPPGTVKIDATTVQNIGVRTARAEKGPLSRVVRAVGRVDFDETSLARMHPKIDGWIEKLRVDKTGAKVKHNDVLLSIYSPQLVASQEEYLLALKNLKILGDSSYEYIRTGAEGLVKSARLRLELLDMPEHQIKELEQTREIKRNVHIHAPFHGVVIKIGIREGQYVTPKTELYQVADLSKVWVYAEVFEYELPWVKEGDAAQITVEGQPGREFQGRIDYIYPYLDMKTRTAKVRLVFDNADGALLPQMFAEVTLQSKRSEAAVLVPAEAV</sequence>
<dbReference type="NCBIfam" id="TIGR01730">
    <property type="entry name" value="RND_mfp"/>
    <property type="match status" value="1"/>
</dbReference>
<organism evidence="6">
    <name type="scientific">hydrothermal vent metagenome</name>
    <dbReference type="NCBI Taxonomy" id="652676"/>
    <lineage>
        <taxon>unclassified sequences</taxon>
        <taxon>metagenomes</taxon>
        <taxon>ecological metagenomes</taxon>
    </lineage>
</organism>
<dbReference type="Pfam" id="PF25869">
    <property type="entry name" value="3HB_CusB"/>
    <property type="match status" value="1"/>
</dbReference>
<dbReference type="InterPro" id="IPR051909">
    <property type="entry name" value="MFP_Cation_Efflux"/>
</dbReference>
<feature type="domain" description="CusB-like barrel-sandwich hybrid" evidence="4">
    <location>
        <begin position="129"/>
        <end position="257"/>
    </location>
</feature>
<dbReference type="GO" id="GO:0060003">
    <property type="term" value="P:copper ion export"/>
    <property type="evidence" value="ECO:0007669"/>
    <property type="project" value="TreeGrafter"/>
</dbReference>
<dbReference type="Pfam" id="PF25954">
    <property type="entry name" value="Beta-barrel_RND_2"/>
    <property type="match status" value="1"/>
</dbReference>
<dbReference type="Pfam" id="PF25919">
    <property type="entry name" value="BSH_CusB"/>
    <property type="match status" value="1"/>
</dbReference>
<dbReference type="PANTHER" id="PTHR30097">
    <property type="entry name" value="CATION EFFLUX SYSTEM PROTEIN CUSB"/>
    <property type="match status" value="1"/>
</dbReference>
<name>A0A3B1AP25_9ZZZZ</name>
<feature type="non-terminal residue" evidence="6">
    <location>
        <position position="351"/>
    </location>
</feature>
<comment type="similarity">
    <text evidence="1">Belongs to the membrane fusion protein (MFP) (TC 8.A.1) family.</text>
</comment>
<dbReference type="InterPro" id="IPR058790">
    <property type="entry name" value="BSH_CusB"/>
</dbReference>
<dbReference type="SUPFAM" id="SSF111369">
    <property type="entry name" value="HlyD-like secretion proteins"/>
    <property type="match status" value="1"/>
</dbReference>
<dbReference type="GO" id="GO:0030288">
    <property type="term" value="C:outer membrane-bounded periplasmic space"/>
    <property type="evidence" value="ECO:0007669"/>
    <property type="project" value="TreeGrafter"/>
</dbReference>
<dbReference type="GO" id="GO:0015679">
    <property type="term" value="P:plasma membrane copper ion transport"/>
    <property type="evidence" value="ECO:0007669"/>
    <property type="project" value="TreeGrafter"/>
</dbReference>
<feature type="domain" description="CusB-like three alpha-helical bundle" evidence="3">
    <location>
        <begin position="163"/>
        <end position="222"/>
    </location>
</feature>
<dbReference type="Gene3D" id="6.10.140.730">
    <property type="match status" value="1"/>
</dbReference>
<evidence type="ECO:0000259" key="3">
    <source>
        <dbReference type="Pfam" id="PF25869"/>
    </source>
</evidence>
<dbReference type="FunFam" id="2.40.30.170:FF:000010">
    <property type="entry name" value="Efflux RND transporter periplasmic adaptor subunit"/>
    <property type="match status" value="1"/>
</dbReference>
<dbReference type="GO" id="GO:0046914">
    <property type="term" value="F:transition metal ion binding"/>
    <property type="evidence" value="ECO:0007669"/>
    <property type="project" value="TreeGrafter"/>
</dbReference>
<dbReference type="GO" id="GO:0016020">
    <property type="term" value="C:membrane"/>
    <property type="evidence" value="ECO:0007669"/>
    <property type="project" value="InterPro"/>
</dbReference>
<dbReference type="AlphaFoldDB" id="A0A3B1AP25"/>
<keyword evidence="2" id="KW-0813">Transport</keyword>
<dbReference type="InterPro" id="IPR058791">
    <property type="entry name" value="3HB_CusB"/>
</dbReference>
<proteinExistence type="inferred from homology"/>
<evidence type="ECO:0000313" key="6">
    <source>
        <dbReference type="EMBL" id="VAX07696.1"/>
    </source>
</evidence>
<evidence type="ECO:0000256" key="1">
    <source>
        <dbReference type="ARBA" id="ARBA00009477"/>
    </source>
</evidence>
<dbReference type="InterPro" id="IPR006143">
    <property type="entry name" value="RND_pump_MFP"/>
</dbReference>
<evidence type="ECO:0000259" key="5">
    <source>
        <dbReference type="Pfam" id="PF25954"/>
    </source>
</evidence>
<dbReference type="EMBL" id="UOFX01000028">
    <property type="protein sequence ID" value="VAX07696.1"/>
    <property type="molecule type" value="Genomic_DNA"/>
</dbReference>
<gene>
    <name evidence="6" type="ORF">MNBD_GAMMA26-810</name>
</gene>
<evidence type="ECO:0000256" key="2">
    <source>
        <dbReference type="ARBA" id="ARBA00022448"/>
    </source>
</evidence>
<dbReference type="InterPro" id="IPR058792">
    <property type="entry name" value="Beta-barrel_RND_2"/>
</dbReference>
<feature type="domain" description="CusB-like beta-barrel" evidence="5">
    <location>
        <begin position="261"/>
        <end position="338"/>
    </location>
</feature>